<reference evidence="3 4" key="1">
    <citation type="submission" date="2017-01" db="EMBL/GenBank/DDBJ databases">
        <authorList>
            <person name="Mah S.A."/>
            <person name="Swanson W.J."/>
            <person name="Moy G.W."/>
            <person name="Vacquier V.D."/>
        </authorList>
    </citation>
    <scope>NUCLEOTIDE SEQUENCE [LARGE SCALE GENOMIC DNA]</scope>
    <source>
        <strain evidence="3 4">DSM 11589</strain>
    </source>
</reference>
<dbReference type="STRING" id="80876.SAMN05421779_104431"/>
<dbReference type="SUPFAM" id="SSF53807">
    <property type="entry name" value="Helical backbone' metal receptor"/>
    <property type="match status" value="1"/>
</dbReference>
<dbReference type="PANTHER" id="PTHR30535:SF34">
    <property type="entry name" value="MOLYBDATE-BINDING PROTEIN MOLA"/>
    <property type="match status" value="1"/>
</dbReference>
<dbReference type="Gene3D" id="3.40.50.1980">
    <property type="entry name" value="Nitrogenase molybdenum iron protein domain"/>
    <property type="match status" value="2"/>
</dbReference>
<dbReference type="Proteomes" id="UP000185678">
    <property type="component" value="Unassembled WGS sequence"/>
</dbReference>
<gene>
    <name evidence="3" type="ORF">SAMN05421779_104431</name>
</gene>
<evidence type="ECO:0000256" key="1">
    <source>
        <dbReference type="SAM" id="SignalP"/>
    </source>
</evidence>
<keyword evidence="4" id="KW-1185">Reference proteome</keyword>
<dbReference type="GO" id="GO:0071281">
    <property type="term" value="P:cellular response to iron ion"/>
    <property type="evidence" value="ECO:0007669"/>
    <property type="project" value="TreeGrafter"/>
</dbReference>
<feature type="chain" id="PRO_5012658968" evidence="1">
    <location>
        <begin position="23"/>
        <end position="282"/>
    </location>
</feature>
<evidence type="ECO:0000313" key="4">
    <source>
        <dbReference type="Proteomes" id="UP000185678"/>
    </source>
</evidence>
<protein>
    <submittedName>
        <fullName evidence="3">Iron complex transport system substrate-binding protein</fullName>
    </submittedName>
</protein>
<dbReference type="Pfam" id="PF01497">
    <property type="entry name" value="Peripla_BP_2"/>
    <property type="match status" value="1"/>
</dbReference>
<accession>A0A1N7MYB3</accession>
<dbReference type="AlphaFoldDB" id="A0A1N7MYB3"/>
<dbReference type="RefSeq" id="WP_076400842.1">
    <property type="nucleotide sequence ID" value="NZ_FTOA01000004.1"/>
</dbReference>
<organism evidence="3 4">
    <name type="scientific">Insolitispirillum peregrinum</name>
    <dbReference type="NCBI Taxonomy" id="80876"/>
    <lineage>
        <taxon>Bacteria</taxon>
        <taxon>Pseudomonadati</taxon>
        <taxon>Pseudomonadota</taxon>
        <taxon>Alphaproteobacteria</taxon>
        <taxon>Rhodospirillales</taxon>
        <taxon>Novispirillaceae</taxon>
        <taxon>Insolitispirillum</taxon>
    </lineage>
</organism>
<dbReference type="InterPro" id="IPR002491">
    <property type="entry name" value="ABC_transptr_periplasmic_BD"/>
</dbReference>
<evidence type="ECO:0000259" key="2">
    <source>
        <dbReference type="Pfam" id="PF01497"/>
    </source>
</evidence>
<feature type="signal peptide" evidence="1">
    <location>
        <begin position="1"/>
        <end position="22"/>
    </location>
</feature>
<evidence type="ECO:0000313" key="3">
    <source>
        <dbReference type="EMBL" id="SIS91062.1"/>
    </source>
</evidence>
<name>A0A1N7MYB3_9PROT</name>
<proteinExistence type="predicted"/>
<dbReference type="PANTHER" id="PTHR30535">
    <property type="entry name" value="VITAMIN B12-BINDING PROTEIN"/>
    <property type="match status" value="1"/>
</dbReference>
<feature type="domain" description="Fe/B12 periplasmic-binding" evidence="2">
    <location>
        <begin position="87"/>
        <end position="219"/>
    </location>
</feature>
<dbReference type="EMBL" id="FTOA01000004">
    <property type="protein sequence ID" value="SIS91062.1"/>
    <property type="molecule type" value="Genomic_DNA"/>
</dbReference>
<dbReference type="InterPro" id="IPR050902">
    <property type="entry name" value="ABC_Transporter_SBP"/>
</dbReference>
<keyword evidence="1" id="KW-0732">Signal</keyword>
<sequence>MILRRAMGMALVGTMLSLPAQAQEDTRRVASTALCGDQLLLTLLPPARIAALSAQAVDPGLSDAAARAQGLPVLPADAEGFLWAGADIVVGSDRGDSQTLSLLRRLGVTVVRMPPTNSFADAMEQLRSVSTVLGAAEVGQALASDNEQQLARLLAERPTDPPLAAYYRPDGGSSGQGTFMNEALTLGGYRNLAAEVGQSGWGRLDLETLVLHPPTALITAYFDRPGWSLRHKFSHHPLFRRLAASRPTIALPGSLVACSGWPLIKGIAFLAAARPPAGDHHD</sequence>
<dbReference type="OrthoDB" id="1632039at2"/>